<comment type="caution">
    <text evidence="1">The sequence shown here is derived from an EMBL/GenBank/DDBJ whole genome shotgun (WGS) entry which is preliminary data.</text>
</comment>
<evidence type="ECO:0000313" key="1">
    <source>
        <dbReference type="EMBL" id="MBL7525652.1"/>
    </source>
</evidence>
<organism evidence="1 2">
    <name type="scientific">Legionella bononiensis</name>
    <dbReference type="NCBI Taxonomy" id="2793102"/>
    <lineage>
        <taxon>Bacteria</taxon>
        <taxon>Pseudomonadati</taxon>
        <taxon>Pseudomonadota</taxon>
        <taxon>Gammaproteobacteria</taxon>
        <taxon>Legionellales</taxon>
        <taxon>Legionellaceae</taxon>
        <taxon>Legionella</taxon>
    </lineage>
</organism>
<reference evidence="1 2" key="1">
    <citation type="submission" date="2020-12" db="EMBL/GenBank/DDBJ databases">
        <title>WGS of Legionella: environmental sample.</title>
        <authorList>
            <person name="Cristino S."/>
            <person name="Girolamini L."/>
            <person name="Salaris S."/>
            <person name="Pascale M.R."/>
            <person name="Mazzotta M."/>
            <person name="Orsini M."/>
            <person name="Grottola A."/>
        </authorList>
    </citation>
    <scope>NUCLEOTIDE SEQUENCE [LARGE SCALE GENOMIC DNA]</scope>
    <source>
        <strain evidence="1 2">30cs62</strain>
    </source>
</reference>
<protein>
    <submittedName>
        <fullName evidence="1">Uncharacterized protein</fullName>
    </submittedName>
</protein>
<keyword evidence="2" id="KW-1185">Reference proteome</keyword>
<gene>
    <name evidence="1" type="ORF">I5282_03565</name>
</gene>
<dbReference type="Proteomes" id="UP000809910">
    <property type="component" value="Unassembled WGS sequence"/>
</dbReference>
<evidence type="ECO:0000313" key="2">
    <source>
        <dbReference type="Proteomes" id="UP000809910"/>
    </source>
</evidence>
<dbReference type="RefSeq" id="WP_203109608.1">
    <property type="nucleotide sequence ID" value="NZ_JADOBG010000011.1"/>
</dbReference>
<accession>A0ABS1W8F7</accession>
<sequence>MNPFFIILLLSIFTHQSGAGTNNQQALLSQKQPGIQCTIKIQKEFTTIDEGLNYANACRDLLNETISSGNTVEAIKLRDYLQHVFQNLIHSNLSKTEQLQLINWLNETAKPLNNRWFTLSSNQTNQNALITGQKWIDEMHTRIILNSKNDSFANVQFLYEQARIKLNQGVIDQAQALRQKANQMLTAGIDKKQSEFVSDEAIAYLRDKLIRLNDGYLVLNIEQPPRNSAQIQDKKNSITFILMALNKIFMLRGKAADANKLSTVEQINALIVEEHHLYDEAIAYLTQKNLNQAAAKELSGDRIKAQAKAMIVIFIGSPQEKQKLIQLLKDRIEWLNGRIEKISNEQPNDLNLVIGCYKEIVFSLIAIQNLKVVDR</sequence>
<proteinExistence type="predicted"/>
<dbReference type="EMBL" id="JADWVN010000006">
    <property type="protein sequence ID" value="MBL7525652.1"/>
    <property type="molecule type" value="Genomic_DNA"/>
</dbReference>
<name>A0ABS1W8F7_9GAMM</name>